<keyword evidence="3 6" id="KW-0285">Flavoprotein</keyword>
<sequence>MSPNALLKKGEDKQFDFIIIGAGSSGCVLANRLTEDPAVNVLLLEAGGPDSKRDIHDASRYPLLLGSEVDWKYITEEEPFLNKRQINWPRGKVLGGSSSINSMIYVRGHSLSYDQWASAGNYAWSFKNVLPYFIKLESLSNGGAAFHGSSGPIHITGKTCSEGSCTSFIEAAMELGYKGPDWDFNGAHQENGAGLYQLNTKNGKRQSSATAYLDPVLTRPNLTIETFAQVSRLLFTGNRASGVEYLKNGKLQQAHNTSEIVLCAGAIESPKILMLSGIGAAEQLQSFKIKVTADLPGVGQNLQDHIGVGLDYKSTLSHGNLPLPACAGLFTRTKYAGASEPPDLQFLFHHESLDNKTSFYRFTPVVATPKSTGSITLRSSDPAQAPVIKANYLQKDMDLKVLIEGYKLTRELAFTKAFTKVRSDEGQRLSSDNQIEEHIRQNASTLYHPVGTCKMGGDKMAVVKPDLTVHGIKGLRIADASVMPTLINANTNATCMMIGEYAVDLIKSDFY</sequence>
<evidence type="ECO:0000259" key="8">
    <source>
        <dbReference type="PROSITE" id="PS00624"/>
    </source>
</evidence>
<protein>
    <recommendedName>
        <fullName evidence="7 8">Glucose-methanol-choline oxidoreductase N-terminal domain-containing protein</fullName>
    </recommendedName>
</protein>
<dbReference type="SUPFAM" id="SSF51905">
    <property type="entry name" value="FAD/NAD(P)-binding domain"/>
    <property type="match status" value="1"/>
</dbReference>
<name>A0A1V9E4W3_9BACT</name>
<feature type="binding site" evidence="5">
    <location>
        <position position="93"/>
    </location>
    <ligand>
        <name>FAD</name>
        <dbReference type="ChEBI" id="CHEBI:57692"/>
    </ligand>
</feature>
<feature type="domain" description="Glucose-methanol-choline oxidoreductase N-terminal" evidence="7">
    <location>
        <begin position="91"/>
        <end position="114"/>
    </location>
</feature>
<dbReference type="EMBL" id="LVXG01000067">
    <property type="protein sequence ID" value="OQP41111.1"/>
    <property type="molecule type" value="Genomic_DNA"/>
</dbReference>
<dbReference type="AlphaFoldDB" id="A0A1V9E4W3"/>
<dbReference type="Gene3D" id="3.30.410.40">
    <property type="match status" value="1"/>
</dbReference>
<dbReference type="GO" id="GO:0016614">
    <property type="term" value="F:oxidoreductase activity, acting on CH-OH group of donors"/>
    <property type="evidence" value="ECO:0007669"/>
    <property type="project" value="InterPro"/>
</dbReference>
<evidence type="ECO:0000256" key="4">
    <source>
        <dbReference type="ARBA" id="ARBA00022827"/>
    </source>
</evidence>
<feature type="domain" description="Glucose-methanol-choline oxidoreductase N-terminal" evidence="8">
    <location>
        <begin position="265"/>
        <end position="279"/>
    </location>
</feature>
<dbReference type="PROSITE" id="PS00623">
    <property type="entry name" value="GMC_OXRED_1"/>
    <property type="match status" value="1"/>
</dbReference>
<accession>A0A1V9E4W3</accession>
<comment type="caution">
    <text evidence="9">The sequence shown here is derived from an EMBL/GenBank/DDBJ whole genome shotgun (WGS) entry which is preliminary data.</text>
</comment>
<reference evidence="10" key="1">
    <citation type="submission" date="2016-04" db="EMBL/GenBank/DDBJ databases">
        <authorList>
            <person name="Chen L."/>
            <person name="Zhuang W."/>
            <person name="Wang G."/>
        </authorList>
    </citation>
    <scope>NUCLEOTIDE SEQUENCE [LARGE SCALE GENOMIC DNA]</scope>
    <source>
        <strain evidence="10">17621</strain>
    </source>
</reference>
<dbReference type="InterPro" id="IPR000172">
    <property type="entry name" value="GMC_OxRdtase_N"/>
</dbReference>
<dbReference type="SUPFAM" id="SSF54373">
    <property type="entry name" value="FAD-linked reductases, C-terminal domain"/>
    <property type="match status" value="1"/>
</dbReference>
<comment type="cofactor">
    <cofactor evidence="1 5">
        <name>FAD</name>
        <dbReference type="ChEBI" id="CHEBI:57692"/>
    </cofactor>
</comment>
<evidence type="ECO:0000256" key="3">
    <source>
        <dbReference type="ARBA" id="ARBA00022630"/>
    </source>
</evidence>
<keyword evidence="10" id="KW-1185">Reference proteome</keyword>
<dbReference type="PIRSF" id="PIRSF000137">
    <property type="entry name" value="Alcohol_oxidase"/>
    <property type="match status" value="1"/>
</dbReference>
<organism evidence="9 10">
    <name type="scientific">Niastella yeongjuensis</name>
    <dbReference type="NCBI Taxonomy" id="354355"/>
    <lineage>
        <taxon>Bacteria</taxon>
        <taxon>Pseudomonadati</taxon>
        <taxon>Bacteroidota</taxon>
        <taxon>Chitinophagia</taxon>
        <taxon>Chitinophagales</taxon>
        <taxon>Chitinophagaceae</taxon>
        <taxon>Niastella</taxon>
    </lineage>
</organism>
<evidence type="ECO:0000259" key="7">
    <source>
        <dbReference type="PROSITE" id="PS00623"/>
    </source>
</evidence>
<dbReference type="PROSITE" id="PS00624">
    <property type="entry name" value="GMC_OXRED_2"/>
    <property type="match status" value="1"/>
</dbReference>
<proteinExistence type="inferred from homology"/>
<evidence type="ECO:0000313" key="10">
    <source>
        <dbReference type="Proteomes" id="UP000192610"/>
    </source>
</evidence>
<keyword evidence="4 5" id="KW-0274">FAD</keyword>
<dbReference type="Pfam" id="PF00732">
    <property type="entry name" value="GMC_oxred_N"/>
    <property type="match status" value="1"/>
</dbReference>
<dbReference type="Gene3D" id="3.50.50.60">
    <property type="entry name" value="FAD/NAD(P)-binding domain"/>
    <property type="match status" value="1"/>
</dbReference>
<dbReference type="InterPro" id="IPR007867">
    <property type="entry name" value="GMC_OxRtase_C"/>
</dbReference>
<dbReference type="STRING" id="354355.SAMN05660816_04200"/>
<evidence type="ECO:0000256" key="6">
    <source>
        <dbReference type="RuleBase" id="RU003968"/>
    </source>
</evidence>
<evidence type="ECO:0000256" key="5">
    <source>
        <dbReference type="PIRSR" id="PIRSR000137-2"/>
    </source>
</evidence>
<evidence type="ECO:0000256" key="1">
    <source>
        <dbReference type="ARBA" id="ARBA00001974"/>
    </source>
</evidence>
<dbReference type="Proteomes" id="UP000192610">
    <property type="component" value="Unassembled WGS sequence"/>
</dbReference>
<dbReference type="PANTHER" id="PTHR11552:SF147">
    <property type="entry name" value="CHOLINE DEHYDROGENASE, MITOCHONDRIAL"/>
    <property type="match status" value="1"/>
</dbReference>
<dbReference type="Pfam" id="PF05199">
    <property type="entry name" value="GMC_oxred_C"/>
    <property type="match status" value="1"/>
</dbReference>
<dbReference type="PANTHER" id="PTHR11552">
    <property type="entry name" value="GLUCOSE-METHANOL-CHOLINE GMC OXIDOREDUCTASE"/>
    <property type="match status" value="1"/>
</dbReference>
<dbReference type="InterPro" id="IPR012132">
    <property type="entry name" value="GMC_OxRdtase"/>
</dbReference>
<dbReference type="InterPro" id="IPR036188">
    <property type="entry name" value="FAD/NAD-bd_sf"/>
</dbReference>
<feature type="binding site" evidence="5">
    <location>
        <position position="230"/>
    </location>
    <ligand>
        <name>FAD</name>
        <dbReference type="ChEBI" id="CHEBI:57692"/>
    </ligand>
</feature>
<dbReference type="GO" id="GO:0050660">
    <property type="term" value="F:flavin adenine dinucleotide binding"/>
    <property type="evidence" value="ECO:0007669"/>
    <property type="project" value="InterPro"/>
</dbReference>
<evidence type="ECO:0000313" key="9">
    <source>
        <dbReference type="EMBL" id="OQP41111.1"/>
    </source>
</evidence>
<comment type="similarity">
    <text evidence="2 6">Belongs to the GMC oxidoreductase family.</text>
</comment>
<gene>
    <name evidence="9" type="ORF">A4H97_14275</name>
</gene>
<evidence type="ECO:0000256" key="2">
    <source>
        <dbReference type="ARBA" id="ARBA00010790"/>
    </source>
</evidence>